<reference evidence="5 6" key="1">
    <citation type="submission" date="2014-03" db="EMBL/GenBank/DDBJ databases">
        <title>The genome of Kluyveromyces dobzhanskii.</title>
        <authorList>
            <person name="Nystedt B."/>
            <person name="Astrom S."/>
        </authorList>
    </citation>
    <scope>NUCLEOTIDE SEQUENCE [LARGE SCALE GENOMIC DNA]</scope>
    <source>
        <strain evidence="5 6">CBS 2104</strain>
    </source>
</reference>
<evidence type="ECO:0000313" key="5">
    <source>
        <dbReference type="EMBL" id="CDO96140.1"/>
    </source>
</evidence>
<dbReference type="PANTHER" id="PTHR48027">
    <property type="entry name" value="HETEROGENEOUS NUCLEAR RIBONUCLEOPROTEIN 87F-RELATED"/>
    <property type="match status" value="1"/>
</dbReference>
<accession>A0A0A8LD42</accession>
<evidence type="ECO:0000256" key="3">
    <source>
        <dbReference type="SAM" id="MobiDB-lite"/>
    </source>
</evidence>
<feature type="compositionally biased region" description="Basic and acidic residues" evidence="3">
    <location>
        <begin position="382"/>
        <end position="394"/>
    </location>
</feature>
<dbReference type="AlphaFoldDB" id="A0A0A8LD42"/>
<dbReference type="InterPro" id="IPR052462">
    <property type="entry name" value="SLIRP/GR-RBP-like"/>
</dbReference>
<dbReference type="InterPro" id="IPR035979">
    <property type="entry name" value="RBD_domain_sf"/>
</dbReference>
<dbReference type="Gene3D" id="3.30.70.330">
    <property type="match status" value="3"/>
</dbReference>
<feature type="compositionally biased region" description="Basic and acidic residues" evidence="3">
    <location>
        <begin position="426"/>
        <end position="436"/>
    </location>
</feature>
<dbReference type="OrthoDB" id="6159137at2759"/>
<gene>
    <name evidence="5" type="ORF">KLDO_g4357</name>
</gene>
<dbReference type="EMBL" id="CCBQ010000047">
    <property type="protein sequence ID" value="CDO96140.1"/>
    <property type="molecule type" value="Genomic_DNA"/>
</dbReference>
<dbReference type="CDD" id="cd00590">
    <property type="entry name" value="RRM_SF"/>
    <property type="match status" value="2"/>
</dbReference>
<dbReference type="Proteomes" id="UP000031516">
    <property type="component" value="Unassembled WGS sequence"/>
</dbReference>
<sequence length="897" mass="101267">MTTYSRSGSDVGEFSSREEDANGGAGETDANNNATNTTEYFANTNVLTLRLKWVNPETFITDPKKSQLLTNLNQLIHNNKGLMINPKEMENYQYFSDHERMAHLKECFDVYLFERGNVEVESWYRDPQLMADRTTWFYDVVIQAQFKPFKDLQATKEGFLAELKHCCTARKGKGGSFAPILECWSISENPHALNHPGNLYVRGIPKNLSKEDLAPIFVKFGPINVLKIISDPNTNESMGFGFVSYALGSQASCCIKELNGNLMNGSPLFVNYHVERKERERIHFDQWKQNEQVESNQFQGVFVGNLPIFTTDNTLVTPSLVLDKFKEALPDCEILSYFFPKSNSQTNVEYADADDDLKAVSPLNSNAETFVKARSNRGKNNRHGDLDDHHHDDNENINGNGNKNKNGTMDQDEINSEELQPSNRKTKLDEGCDNNRYDGNTTEARSTTPVKDSSSALDSSDDAEATNEETCSSQNEHSPLKGYGFLRFSTHEMALKCIETFNGSQWFDNQLIVNKAVQKFHQHQYSHHSNSSSSVSSMNNTGNSNSYYYHNHSQQHHNGSGYLSGQYYDHVSPHQSFYQQSNFPSLYSYKFSRRHSERSVSSRQSNVQGYSPPPLTPLQLNDVSYSRNHTPNSGSVSIQDSLNNVQYGNRARSNDSQSPSSSSHNFMQQPPLSQPAYPLPMLPPAGGMHTQGLPPPLATQSIPVLTNTSTNSTSSPRNNSVYGPLNMPLPYSTSSPMFNTPLPIPRSDEQESNLYVKHLPLDWRDEDLHRFFEKFGEIISAKIITAGGSVKDQDNRDLKKDELFGKSKGYGFVCFQNPLDASRAMYHTDGVKMNSENTLFVSFAQRRSKSIDSIETPMPSSANYNKKFLNAMYQQQQQQQYYPWVIPVPIQYPPPPN</sequence>
<dbReference type="SUPFAM" id="SSF54928">
    <property type="entry name" value="RNA-binding domain, RBD"/>
    <property type="match status" value="3"/>
</dbReference>
<evidence type="ECO:0000256" key="2">
    <source>
        <dbReference type="PROSITE-ProRule" id="PRU00176"/>
    </source>
</evidence>
<feature type="region of interest" description="Disordered" evidence="3">
    <location>
        <begin position="597"/>
        <end position="700"/>
    </location>
</feature>
<feature type="compositionally biased region" description="Low complexity" evidence="3">
    <location>
        <begin position="527"/>
        <end position="561"/>
    </location>
</feature>
<keyword evidence="6" id="KW-1185">Reference proteome</keyword>
<feature type="region of interest" description="Disordered" evidence="3">
    <location>
        <begin position="372"/>
        <end position="478"/>
    </location>
</feature>
<feature type="compositionally biased region" description="Low complexity" evidence="3">
    <location>
        <begin position="396"/>
        <end position="407"/>
    </location>
</feature>
<organism evidence="5 6">
    <name type="scientific">Kluyveromyces dobzhanskii CBS 2104</name>
    <dbReference type="NCBI Taxonomy" id="1427455"/>
    <lineage>
        <taxon>Eukaryota</taxon>
        <taxon>Fungi</taxon>
        <taxon>Dikarya</taxon>
        <taxon>Ascomycota</taxon>
        <taxon>Saccharomycotina</taxon>
        <taxon>Saccharomycetes</taxon>
        <taxon>Saccharomycetales</taxon>
        <taxon>Saccharomycetaceae</taxon>
        <taxon>Kluyveromyces</taxon>
    </lineage>
</organism>
<evidence type="ECO:0000256" key="1">
    <source>
        <dbReference type="ARBA" id="ARBA00022884"/>
    </source>
</evidence>
<evidence type="ECO:0000259" key="4">
    <source>
        <dbReference type="PROSITE" id="PS50102"/>
    </source>
</evidence>
<feature type="domain" description="RRM" evidence="4">
    <location>
        <begin position="752"/>
        <end position="846"/>
    </location>
</feature>
<name>A0A0A8LD42_9SACH</name>
<protein>
    <submittedName>
        <fullName evidence="5">WGS project CCBQ000000000 data, contig 00058</fullName>
    </submittedName>
</protein>
<dbReference type="SMART" id="SM00360">
    <property type="entry name" value="RRM"/>
    <property type="match status" value="3"/>
</dbReference>
<dbReference type="PROSITE" id="PS50102">
    <property type="entry name" value="RRM"/>
    <property type="match status" value="2"/>
</dbReference>
<feature type="compositionally biased region" description="Low complexity" evidence="3">
    <location>
        <begin position="654"/>
        <end position="663"/>
    </location>
</feature>
<feature type="region of interest" description="Disordered" evidence="3">
    <location>
        <begin position="1"/>
        <end position="35"/>
    </location>
</feature>
<feature type="compositionally biased region" description="Polar residues" evidence="3">
    <location>
        <begin position="468"/>
        <end position="477"/>
    </location>
</feature>
<dbReference type="InterPro" id="IPR000504">
    <property type="entry name" value="RRM_dom"/>
</dbReference>
<evidence type="ECO:0000313" key="6">
    <source>
        <dbReference type="Proteomes" id="UP000031516"/>
    </source>
</evidence>
<feature type="region of interest" description="Disordered" evidence="3">
    <location>
        <begin position="524"/>
        <end position="564"/>
    </location>
</feature>
<comment type="caution">
    <text evidence="5">The sequence shown here is derived from an EMBL/GenBank/DDBJ whole genome shotgun (WGS) entry which is preliminary data.</text>
</comment>
<proteinExistence type="predicted"/>
<keyword evidence="1 2" id="KW-0694">RNA-binding</keyword>
<feature type="compositionally biased region" description="Polar residues" evidence="3">
    <location>
        <begin position="437"/>
        <end position="451"/>
    </location>
</feature>
<dbReference type="Pfam" id="PF00076">
    <property type="entry name" value="RRM_1"/>
    <property type="match status" value="3"/>
</dbReference>
<feature type="domain" description="RRM" evidence="4">
    <location>
        <begin position="197"/>
        <end position="275"/>
    </location>
</feature>
<feature type="compositionally biased region" description="Polar residues" evidence="3">
    <location>
        <begin position="618"/>
        <end position="647"/>
    </location>
</feature>
<dbReference type="GO" id="GO:0003723">
    <property type="term" value="F:RNA binding"/>
    <property type="evidence" value="ECO:0007669"/>
    <property type="project" value="UniProtKB-UniRule"/>
</dbReference>
<dbReference type="InterPro" id="IPR012677">
    <property type="entry name" value="Nucleotide-bd_a/b_plait_sf"/>
</dbReference>